<evidence type="ECO:0000256" key="4">
    <source>
        <dbReference type="ARBA" id="ARBA00022989"/>
    </source>
</evidence>
<keyword evidence="4 6" id="KW-1133">Transmembrane helix</keyword>
<comment type="subcellular location">
    <subcellularLocation>
        <location evidence="1">Cell membrane</location>
        <topology evidence="1">Multi-pass membrane protein</topology>
    </subcellularLocation>
</comment>
<keyword evidence="3 6" id="KW-0812">Transmembrane</keyword>
<dbReference type="InterPro" id="IPR002293">
    <property type="entry name" value="AA/rel_permease1"/>
</dbReference>
<reference evidence="8" key="1">
    <citation type="journal article" date="2019" name="Int. J. Syst. Evol. Microbiol.">
        <title>The Global Catalogue of Microorganisms (GCM) 10K type strain sequencing project: providing services to taxonomists for standard genome sequencing and annotation.</title>
        <authorList>
            <consortium name="The Broad Institute Genomics Platform"/>
            <consortium name="The Broad Institute Genome Sequencing Center for Infectious Disease"/>
            <person name="Wu L."/>
            <person name="Ma J."/>
        </authorList>
    </citation>
    <scope>NUCLEOTIDE SEQUENCE [LARGE SCALE GENOMIC DNA]</scope>
    <source>
        <strain evidence="8">CCUG 52478</strain>
    </source>
</reference>
<proteinExistence type="predicted"/>
<dbReference type="Gene3D" id="1.20.1740.10">
    <property type="entry name" value="Amino acid/polyamine transporter I"/>
    <property type="match status" value="1"/>
</dbReference>
<dbReference type="InterPro" id="IPR050367">
    <property type="entry name" value="APC_superfamily"/>
</dbReference>
<organism evidence="7 8">
    <name type="scientific">Nocardioides ginsengisoli</name>
    <dbReference type="NCBI Taxonomy" id="363868"/>
    <lineage>
        <taxon>Bacteria</taxon>
        <taxon>Bacillati</taxon>
        <taxon>Actinomycetota</taxon>
        <taxon>Actinomycetes</taxon>
        <taxon>Propionibacteriales</taxon>
        <taxon>Nocardioidaceae</taxon>
        <taxon>Nocardioides</taxon>
    </lineage>
</organism>
<dbReference type="EMBL" id="JBHTLX010000023">
    <property type="protein sequence ID" value="MFD1250293.1"/>
    <property type="molecule type" value="Genomic_DNA"/>
</dbReference>
<dbReference type="PIRSF" id="PIRSF006060">
    <property type="entry name" value="AA_transporter"/>
    <property type="match status" value="1"/>
</dbReference>
<accession>A0ABW3W4S2</accession>
<keyword evidence="8" id="KW-1185">Reference proteome</keyword>
<feature type="transmembrane region" description="Helical" evidence="6">
    <location>
        <begin position="402"/>
        <end position="421"/>
    </location>
</feature>
<feature type="transmembrane region" description="Helical" evidence="6">
    <location>
        <begin position="101"/>
        <end position="126"/>
    </location>
</feature>
<evidence type="ECO:0000313" key="7">
    <source>
        <dbReference type="EMBL" id="MFD1250293.1"/>
    </source>
</evidence>
<dbReference type="RefSeq" id="WP_367919572.1">
    <property type="nucleotide sequence ID" value="NZ_BAABAC010000023.1"/>
</dbReference>
<dbReference type="PANTHER" id="PTHR42770:SF7">
    <property type="entry name" value="MEMBRANE PROTEIN"/>
    <property type="match status" value="1"/>
</dbReference>
<name>A0ABW3W4S2_9ACTN</name>
<evidence type="ECO:0000256" key="2">
    <source>
        <dbReference type="ARBA" id="ARBA00022475"/>
    </source>
</evidence>
<protein>
    <submittedName>
        <fullName evidence="7">APC family permease</fullName>
    </submittedName>
</protein>
<dbReference type="Pfam" id="PF13520">
    <property type="entry name" value="AA_permease_2"/>
    <property type="match status" value="1"/>
</dbReference>
<feature type="transmembrane region" description="Helical" evidence="6">
    <location>
        <begin position="21"/>
        <end position="47"/>
    </location>
</feature>
<feature type="transmembrane region" description="Helical" evidence="6">
    <location>
        <begin position="206"/>
        <end position="233"/>
    </location>
</feature>
<dbReference type="Proteomes" id="UP001597229">
    <property type="component" value="Unassembled WGS sequence"/>
</dbReference>
<feature type="transmembrane region" description="Helical" evidence="6">
    <location>
        <begin position="288"/>
        <end position="312"/>
    </location>
</feature>
<feature type="transmembrane region" description="Helical" evidence="6">
    <location>
        <begin position="138"/>
        <end position="154"/>
    </location>
</feature>
<feature type="transmembrane region" description="Helical" evidence="6">
    <location>
        <begin position="245"/>
        <end position="268"/>
    </location>
</feature>
<keyword evidence="2" id="KW-1003">Cell membrane</keyword>
<feature type="transmembrane region" description="Helical" evidence="6">
    <location>
        <begin position="368"/>
        <end position="390"/>
    </location>
</feature>
<keyword evidence="5 6" id="KW-0472">Membrane</keyword>
<sequence length="467" mass="48451">MSARNAQEAAPQGQEHGSGGLLRVLGPAGAVLLVLSCITPASSLFIIVPEMFATQGSGVVITIAAGILISIAVGACYAELGTRMASAGGEYAMVAHTLGKGAGWLTFALSGVLLWVIPPVIALGTADYLVDIVHLDRAMTGAVVMLVATGIALLDVRANALVTGIFLLLEVVAAAVVALLGAAHVQRGPGELISPHVFGGGSIEPFTGALLVSGLTVGIFVVSGFGTAAYLAEEVVDPRRNVARIVFWSLGLGGIVILVPTITTVLAVNDLGALATGDFSEFVRAWGGDATAIAVNVGIAIAILNAAIVMVLQNSRVVYASARDRAWPPAVNRVLTALHPRYGCPWVATLLIGIPGAILAYAVDIEALLGITSVVISAMYVALAFAALKVRRMKTAPGWRMPLWPLPPLLVIIAVGYALVGASRTDLTITGAILLAAFVYYVGYLKRRPDERFIVIDPTDDLEEALR</sequence>
<evidence type="ECO:0000256" key="3">
    <source>
        <dbReference type="ARBA" id="ARBA00022692"/>
    </source>
</evidence>
<feature type="transmembrane region" description="Helical" evidence="6">
    <location>
        <begin position="59"/>
        <end position="80"/>
    </location>
</feature>
<dbReference type="PANTHER" id="PTHR42770">
    <property type="entry name" value="AMINO ACID TRANSPORTER-RELATED"/>
    <property type="match status" value="1"/>
</dbReference>
<feature type="transmembrane region" description="Helical" evidence="6">
    <location>
        <begin position="427"/>
        <end position="445"/>
    </location>
</feature>
<evidence type="ECO:0000256" key="6">
    <source>
        <dbReference type="SAM" id="Phobius"/>
    </source>
</evidence>
<evidence type="ECO:0000256" key="1">
    <source>
        <dbReference type="ARBA" id="ARBA00004651"/>
    </source>
</evidence>
<feature type="transmembrane region" description="Helical" evidence="6">
    <location>
        <begin position="342"/>
        <end position="362"/>
    </location>
</feature>
<evidence type="ECO:0000256" key="5">
    <source>
        <dbReference type="ARBA" id="ARBA00023136"/>
    </source>
</evidence>
<gene>
    <name evidence="7" type="ORF">ACFQ3F_21040</name>
</gene>
<comment type="caution">
    <text evidence="7">The sequence shown here is derived from an EMBL/GenBank/DDBJ whole genome shotgun (WGS) entry which is preliminary data.</text>
</comment>
<evidence type="ECO:0000313" key="8">
    <source>
        <dbReference type="Proteomes" id="UP001597229"/>
    </source>
</evidence>
<feature type="transmembrane region" description="Helical" evidence="6">
    <location>
        <begin position="161"/>
        <end position="186"/>
    </location>
</feature>